<feature type="non-terminal residue" evidence="1">
    <location>
        <position position="40"/>
    </location>
</feature>
<protein>
    <submittedName>
        <fullName evidence="1">Uncharacterized protein</fullName>
    </submittedName>
</protein>
<accession>A0A0F9GMW4</accession>
<evidence type="ECO:0000313" key="1">
    <source>
        <dbReference type="EMBL" id="KKM00240.1"/>
    </source>
</evidence>
<dbReference type="AlphaFoldDB" id="A0A0F9GMW4"/>
<comment type="caution">
    <text evidence="1">The sequence shown here is derived from an EMBL/GenBank/DDBJ whole genome shotgun (WGS) entry which is preliminary data.</text>
</comment>
<organism evidence="1">
    <name type="scientific">marine sediment metagenome</name>
    <dbReference type="NCBI Taxonomy" id="412755"/>
    <lineage>
        <taxon>unclassified sequences</taxon>
        <taxon>metagenomes</taxon>
        <taxon>ecological metagenomes</taxon>
    </lineage>
</organism>
<reference evidence="1" key="1">
    <citation type="journal article" date="2015" name="Nature">
        <title>Complex archaea that bridge the gap between prokaryotes and eukaryotes.</title>
        <authorList>
            <person name="Spang A."/>
            <person name="Saw J.H."/>
            <person name="Jorgensen S.L."/>
            <person name="Zaremba-Niedzwiedzka K."/>
            <person name="Martijn J."/>
            <person name="Lind A.E."/>
            <person name="van Eijk R."/>
            <person name="Schleper C."/>
            <person name="Guy L."/>
            <person name="Ettema T.J."/>
        </authorList>
    </citation>
    <scope>NUCLEOTIDE SEQUENCE</scope>
</reference>
<gene>
    <name evidence="1" type="ORF">LCGC14_1806470</name>
</gene>
<sequence length="40" mass="4529">MTGADSIEMSDNVFEKLKKEFEKQEKTDVCPHCGRCPHCG</sequence>
<name>A0A0F9GMW4_9ZZZZ</name>
<proteinExistence type="predicted"/>
<dbReference type="EMBL" id="LAZR01017481">
    <property type="protein sequence ID" value="KKM00240.1"/>
    <property type="molecule type" value="Genomic_DNA"/>
</dbReference>